<comment type="caution">
    <text evidence="3">The sequence shown here is derived from an EMBL/GenBank/DDBJ whole genome shotgun (WGS) entry which is preliminary data.</text>
</comment>
<dbReference type="Pfam" id="PF05065">
    <property type="entry name" value="Phage_capsid"/>
    <property type="match status" value="1"/>
</dbReference>
<dbReference type="InterPro" id="IPR054612">
    <property type="entry name" value="Phage_capsid-like_C"/>
</dbReference>
<dbReference type="InterPro" id="IPR024455">
    <property type="entry name" value="Phage_capsid"/>
</dbReference>
<evidence type="ECO:0000256" key="1">
    <source>
        <dbReference type="ARBA" id="ARBA00004328"/>
    </source>
</evidence>
<gene>
    <name evidence="3" type="ORF">AMQ22_02226</name>
</gene>
<proteinExistence type="predicted"/>
<organism evidence="3 4">
    <name type="scientific">Candidatus Methanofastidiosum methylothiophilum</name>
    <dbReference type="NCBI Taxonomy" id="1705564"/>
    <lineage>
        <taxon>Archaea</taxon>
        <taxon>Methanobacteriati</taxon>
        <taxon>Methanobacteriota</taxon>
        <taxon>Stenosarchaea group</taxon>
        <taxon>Candidatus Methanofastidiosia</taxon>
        <taxon>Candidatus Methanofastidiosales</taxon>
        <taxon>Candidatus Methanofastidiosaceae</taxon>
        <taxon>Candidatus Methanofastidiosum</taxon>
    </lineage>
</organism>
<dbReference type="AlphaFoldDB" id="A0A150IJM8"/>
<accession>A0A150IJM8</accession>
<evidence type="ECO:0000313" key="3">
    <source>
        <dbReference type="EMBL" id="KYC45221.1"/>
    </source>
</evidence>
<reference evidence="3 4" key="1">
    <citation type="journal article" date="2016" name="ISME J.">
        <title>Chasing the elusive Euryarchaeota class WSA2: genomes reveal a uniquely fastidious methyl-reducing methanogen.</title>
        <authorList>
            <person name="Nobu M.K."/>
            <person name="Narihiro T."/>
            <person name="Kuroda K."/>
            <person name="Mei R."/>
            <person name="Liu W.T."/>
        </authorList>
    </citation>
    <scope>NUCLEOTIDE SEQUENCE [LARGE SCALE GENOMIC DNA]</scope>
    <source>
        <strain evidence="3">U1lsi0528_Bin055</strain>
    </source>
</reference>
<dbReference type="Gene3D" id="3.30.2320.10">
    <property type="entry name" value="hypothetical protein PF0899 domain"/>
    <property type="match status" value="1"/>
</dbReference>
<dbReference type="EMBL" id="LNGC01000240">
    <property type="protein sequence ID" value="KYC45221.1"/>
    <property type="molecule type" value="Genomic_DNA"/>
</dbReference>
<evidence type="ECO:0000259" key="2">
    <source>
        <dbReference type="Pfam" id="PF05065"/>
    </source>
</evidence>
<dbReference type="NCBIfam" id="TIGR01554">
    <property type="entry name" value="major_cap_HK97"/>
    <property type="match status" value="1"/>
</dbReference>
<dbReference type="SUPFAM" id="SSF56563">
    <property type="entry name" value="Major capsid protein gp5"/>
    <property type="match status" value="1"/>
</dbReference>
<protein>
    <submittedName>
        <fullName evidence="3">Phage capsid family protein</fullName>
    </submittedName>
</protein>
<comment type="subcellular location">
    <subcellularLocation>
        <location evidence="1">Virion</location>
    </subcellularLocation>
</comment>
<feature type="domain" description="Phage capsid-like C-terminal" evidence="2">
    <location>
        <begin position="72"/>
        <end position="343"/>
    </location>
</feature>
<evidence type="ECO:0000313" key="4">
    <source>
        <dbReference type="Proteomes" id="UP000075398"/>
    </source>
</evidence>
<dbReference type="Gene3D" id="3.30.2400.10">
    <property type="entry name" value="Major capsid protein gp5"/>
    <property type="match status" value="1"/>
</dbReference>
<dbReference type="Proteomes" id="UP000075398">
    <property type="component" value="Unassembled WGS sequence"/>
</dbReference>
<sequence>MDKEKEYISIIAKEVEKELLPKFPDQNAIMQDILKEVEKLIEQKIIKVPIAGENKENFADWLKKALEEGGSGGYLVPPEYVNRILDIAKDASFVLKRGDIIPVSSNIDYIPNLNTDVSFSWVAESATPTSDTTPVFGQTSLTIKKGMAITYISNEFLSDQKIGPAVDAYLTSLFGRAMGKEIDRVALVGSTSGGDPFNGVINTSGVTIVRSSSTTGIDYGSMVDCTNGVSTDYALEPVWIGHRLFYAKVLKIADTQNHPIFDPEAKTLLGYEYLKSERMPYTFTADKPVAIFGDLKNIRIGLRQDLTIESSPHNKFTYDQTTLRAKFRIGIAVHPAVAFVVYKTATV</sequence>
<name>A0A150IJM8_9EURY</name>